<proteinExistence type="predicted"/>
<evidence type="ECO:0000259" key="2">
    <source>
        <dbReference type="Pfam" id="PF02517"/>
    </source>
</evidence>
<keyword evidence="1" id="KW-0472">Membrane</keyword>
<evidence type="ECO:0000256" key="1">
    <source>
        <dbReference type="SAM" id="Phobius"/>
    </source>
</evidence>
<protein>
    <recommendedName>
        <fullName evidence="2">CAAX prenyl protease 2/Lysostaphin resistance protein A-like domain-containing protein</fullName>
    </recommendedName>
</protein>
<accession>X0TC30</accession>
<dbReference type="AlphaFoldDB" id="X0TC30"/>
<evidence type="ECO:0000313" key="3">
    <source>
        <dbReference type="EMBL" id="GAF90774.1"/>
    </source>
</evidence>
<dbReference type="GO" id="GO:0004175">
    <property type="term" value="F:endopeptidase activity"/>
    <property type="evidence" value="ECO:0007669"/>
    <property type="project" value="UniProtKB-ARBA"/>
</dbReference>
<feature type="transmembrane region" description="Helical" evidence="1">
    <location>
        <begin position="94"/>
        <end position="115"/>
    </location>
</feature>
<name>X0TC30_9ZZZZ</name>
<feature type="transmembrane region" description="Helical" evidence="1">
    <location>
        <begin position="33"/>
        <end position="53"/>
    </location>
</feature>
<sequence length="155" mass="17560">LLNILLRNDTTLEKLGLKIIDLKQTVKHTFRGLVFNTALFLISNTLFGFRWINEYTLDGLVLWVLLVSILSVFAQTLFFNGFLFNMFLDEENGILLGLISIFAFQLFTAPPSLPWTVSTLLGSILKIIVTWKTRNVYGAIAMSIATNLIDVFIQI</sequence>
<comment type="caution">
    <text evidence="3">The sequence shown here is derived from an EMBL/GenBank/DDBJ whole genome shotgun (WGS) entry which is preliminary data.</text>
</comment>
<feature type="non-terminal residue" evidence="3">
    <location>
        <position position="1"/>
    </location>
</feature>
<keyword evidence="1" id="KW-0812">Transmembrane</keyword>
<dbReference type="GO" id="GO:0080120">
    <property type="term" value="P:CAAX-box protein maturation"/>
    <property type="evidence" value="ECO:0007669"/>
    <property type="project" value="UniProtKB-ARBA"/>
</dbReference>
<dbReference type="Pfam" id="PF02517">
    <property type="entry name" value="Rce1-like"/>
    <property type="match status" value="1"/>
</dbReference>
<feature type="transmembrane region" description="Helical" evidence="1">
    <location>
        <begin position="59"/>
        <end position="82"/>
    </location>
</feature>
<dbReference type="InterPro" id="IPR003675">
    <property type="entry name" value="Rce1/LyrA-like_dom"/>
</dbReference>
<keyword evidence="1" id="KW-1133">Transmembrane helix</keyword>
<gene>
    <name evidence="3" type="ORF">S01H1_29514</name>
</gene>
<reference evidence="3" key="1">
    <citation type="journal article" date="2014" name="Front. Microbiol.">
        <title>High frequency of phylogenetically diverse reductive dehalogenase-homologous genes in deep subseafloor sedimentary metagenomes.</title>
        <authorList>
            <person name="Kawai M."/>
            <person name="Futagami T."/>
            <person name="Toyoda A."/>
            <person name="Takaki Y."/>
            <person name="Nishi S."/>
            <person name="Hori S."/>
            <person name="Arai W."/>
            <person name="Tsubouchi T."/>
            <person name="Morono Y."/>
            <person name="Uchiyama I."/>
            <person name="Ito T."/>
            <person name="Fujiyama A."/>
            <person name="Inagaki F."/>
            <person name="Takami H."/>
        </authorList>
    </citation>
    <scope>NUCLEOTIDE SEQUENCE</scope>
    <source>
        <strain evidence="3">Expedition CK06-06</strain>
    </source>
</reference>
<feature type="domain" description="CAAX prenyl protease 2/Lysostaphin resistance protein A-like" evidence="2">
    <location>
        <begin position="60"/>
        <end position="149"/>
    </location>
</feature>
<feature type="transmembrane region" description="Helical" evidence="1">
    <location>
        <begin position="135"/>
        <end position="153"/>
    </location>
</feature>
<dbReference type="EMBL" id="BARS01018105">
    <property type="protein sequence ID" value="GAF90774.1"/>
    <property type="molecule type" value="Genomic_DNA"/>
</dbReference>
<organism evidence="3">
    <name type="scientific">marine sediment metagenome</name>
    <dbReference type="NCBI Taxonomy" id="412755"/>
    <lineage>
        <taxon>unclassified sequences</taxon>
        <taxon>metagenomes</taxon>
        <taxon>ecological metagenomes</taxon>
    </lineage>
</organism>